<evidence type="ECO:0000313" key="4">
    <source>
        <dbReference type="Proteomes" id="UP000663829"/>
    </source>
</evidence>
<proteinExistence type="predicted"/>
<name>A0A813QEW0_9BILA</name>
<dbReference type="Proteomes" id="UP000681722">
    <property type="component" value="Unassembled WGS sequence"/>
</dbReference>
<evidence type="ECO:0000313" key="3">
    <source>
        <dbReference type="EMBL" id="CAF3548007.1"/>
    </source>
</evidence>
<dbReference type="EMBL" id="CAJOBC010000165">
    <property type="protein sequence ID" value="CAF3548007.1"/>
    <property type="molecule type" value="Genomic_DNA"/>
</dbReference>
<sequence length="208" mass="23492">MMINGALDIRHDGSSLSSRGGNERDPLNLNALIQQKKQKTSQTESINLPKSSNNNSSSEDVTIEIMLPPNTRDPLKLDDQRPNLSLSATSKRKDVTPFRKRRYRQISQSYSNRNHFVTSPFIPPHISHMASIAPFAKYISPPIRPLLSVQTSLPNSVNNHSNLCSPSFRFGTQYYNQNRANPTGFPVSLPYNNNNNRQKYGNSFRTAF</sequence>
<gene>
    <name evidence="2" type="ORF">GPM918_LOCUS1682</name>
    <name evidence="3" type="ORF">SRO942_LOCUS1682</name>
</gene>
<organism evidence="2 4">
    <name type="scientific">Didymodactylos carnosus</name>
    <dbReference type="NCBI Taxonomy" id="1234261"/>
    <lineage>
        <taxon>Eukaryota</taxon>
        <taxon>Metazoa</taxon>
        <taxon>Spiralia</taxon>
        <taxon>Gnathifera</taxon>
        <taxon>Rotifera</taxon>
        <taxon>Eurotatoria</taxon>
        <taxon>Bdelloidea</taxon>
        <taxon>Philodinida</taxon>
        <taxon>Philodinidae</taxon>
        <taxon>Didymodactylos</taxon>
    </lineage>
</organism>
<dbReference type="AlphaFoldDB" id="A0A813QEW0"/>
<protein>
    <submittedName>
        <fullName evidence="2">Uncharacterized protein</fullName>
    </submittedName>
</protein>
<keyword evidence="4" id="KW-1185">Reference proteome</keyword>
<feature type="region of interest" description="Disordered" evidence="1">
    <location>
        <begin position="1"/>
        <end position="92"/>
    </location>
</feature>
<evidence type="ECO:0000256" key="1">
    <source>
        <dbReference type="SAM" id="MobiDB-lite"/>
    </source>
</evidence>
<dbReference type="EMBL" id="CAJNOQ010000165">
    <property type="protein sequence ID" value="CAF0766541.1"/>
    <property type="molecule type" value="Genomic_DNA"/>
</dbReference>
<accession>A0A813QEW0</accession>
<feature type="compositionally biased region" description="Polar residues" evidence="1">
    <location>
        <begin position="40"/>
        <end position="50"/>
    </location>
</feature>
<reference evidence="2" key="1">
    <citation type="submission" date="2021-02" db="EMBL/GenBank/DDBJ databases">
        <authorList>
            <person name="Nowell W R."/>
        </authorList>
    </citation>
    <scope>NUCLEOTIDE SEQUENCE</scope>
</reference>
<comment type="caution">
    <text evidence="2">The sequence shown here is derived from an EMBL/GenBank/DDBJ whole genome shotgun (WGS) entry which is preliminary data.</text>
</comment>
<dbReference type="Proteomes" id="UP000663829">
    <property type="component" value="Unassembled WGS sequence"/>
</dbReference>
<evidence type="ECO:0000313" key="2">
    <source>
        <dbReference type="EMBL" id="CAF0766541.1"/>
    </source>
</evidence>